<dbReference type="Proteomes" id="UP000199053">
    <property type="component" value="Unassembled WGS sequence"/>
</dbReference>
<evidence type="ECO:0000313" key="2">
    <source>
        <dbReference type="EMBL" id="SDL21659.1"/>
    </source>
</evidence>
<dbReference type="InterPro" id="IPR003607">
    <property type="entry name" value="HD/PDEase_dom"/>
</dbReference>
<dbReference type="PROSITE" id="PS51832">
    <property type="entry name" value="HD_GYP"/>
    <property type="match status" value="1"/>
</dbReference>
<reference evidence="3" key="1">
    <citation type="submission" date="2016-10" db="EMBL/GenBank/DDBJ databases">
        <authorList>
            <person name="Varghese N."/>
            <person name="Submissions S."/>
        </authorList>
    </citation>
    <scope>NUCLEOTIDE SEQUENCE [LARGE SCALE GENOMIC DNA]</scope>
    <source>
        <strain evidence="3">DSM 16995</strain>
    </source>
</reference>
<gene>
    <name evidence="2" type="ORF">SAMN05660337_2489</name>
</gene>
<dbReference type="CDD" id="cd00077">
    <property type="entry name" value="HDc"/>
    <property type="match status" value="1"/>
</dbReference>
<keyword evidence="3" id="KW-1185">Reference proteome</keyword>
<dbReference type="AlphaFoldDB" id="A0A1G9I8V7"/>
<name>A0A1G9I8V7_9BACT</name>
<evidence type="ECO:0000313" key="3">
    <source>
        <dbReference type="Proteomes" id="UP000199053"/>
    </source>
</evidence>
<dbReference type="PANTHER" id="PTHR43155">
    <property type="entry name" value="CYCLIC DI-GMP PHOSPHODIESTERASE PA4108-RELATED"/>
    <property type="match status" value="1"/>
</dbReference>
<protein>
    <submittedName>
        <fullName evidence="2">HD domain-containing protein</fullName>
    </submittedName>
</protein>
<dbReference type="EMBL" id="FNGA01000003">
    <property type="protein sequence ID" value="SDL21659.1"/>
    <property type="molecule type" value="Genomic_DNA"/>
</dbReference>
<organism evidence="2 3">
    <name type="scientific">Maridesulfovibrio ferrireducens</name>
    <dbReference type="NCBI Taxonomy" id="246191"/>
    <lineage>
        <taxon>Bacteria</taxon>
        <taxon>Pseudomonadati</taxon>
        <taxon>Thermodesulfobacteriota</taxon>
        <taxon>Desulfovibrionia</taxon>
        <taxon>Desulfovibrionales</taxon>
        <taxon>Desulfovibrionaceae</taxon>
        <taxon>Maridesulfovibrio</taxon>
    </lineage>
</organism>
<sequence length="233" mass="25368">MKDIIDIVGAHVELQKKEQDIVHLTVHQFAESLGNAIDAKDACTSSHSEDVAVISQAIGVQMGLTSDRCKALHIAGHLHDIGKIGIPDSILKKKGSLTDEEYEVVKLHPVTGAEIVGPVTVFSGDNGIAKMILHHHERFDGKGYPAGLKGNDIPFGSRIIAVADTLSAMMQDRPYRKAIAFEHVLGEIKWCSGTQLDPTVVKAFMKISDKVGKYLSDMRTLNEDDLIAHIKTV</sequence>
<dbReference type="OrthoDB" id="9769359at2"/>
<proteinExistence type="predicted"/>
<dbReference type="Gene3D" id="1.10.3210.10">
    <property type="entry name" value="Hypothetical protein af1432"/>
    <property type="match status" value="1"/>
</dbReference>
<dbReference type="PANTHER" id="PTHR43155:SF2">
    <property type="entry name" value="CYCLIC DI-GMP PHOSPHODIESTERASE PA4108"/>
    <property type="match status" value="1"/>
</dbReference>
<accession>A0A1G9I8V7</accession>
<dbReference type="STRING" id="246191.SAMN05660337_2489"/>
<evidence type="ECO:0000259" key="1">
    <source>
        <dbReference type="PROSITE" id="PS51832"/>
    </source>
</evidence>
<dbReference type="InterPro" id="IPR037522">
    <property type="entry name" value="HD_GYP_dom"/>
</dbReference>
<feature type="domain" description="HD-GYP" evidence="1">
    <location>
        <begin position="22"/>
        <end position="220"/>
    </location>
</feature>
<dbReference type="SMART" id="SM00471">
    <property type="entry name" value="HDc"/>
    <property type="match status" value="1"/>
</dbReference>
<dbReference type="SUPFAM" id="SSF109604">
    <property type="entry name" value="HD-domain/PDEase-like"/>
    <property type="match status" value="1"/>
</dbReference>
<dbReference type="Pfam" id="PF13487">
    <property type="entry name" value="HD_5"/>
    <property type="match status" value="1"/>
</dbReference>
<dbReference type="RefSeq" id="WP_092161554.1">
    <property type="nucleotide sequence ID" value="NZ_FNGA01000003.1"/>
</dbReference>